<comment type="similarity">
    <text evidence="1">Belongs to the FrhG family.</text>
</comment>
<reference evidence="5" key="1">
    <citation type="submission" date="2019-05" db="EMBL/GenBank/DDBJ databases">
        <title>Isolation and characterization of methanogens from the cold seep sediment at Four-Way Closure Ridge.</title>
        <authorList>
            <person name="You Y.-T."/>
            <person name="Chen S.-C."/>
            <person name="Zhang W.-L."/>
            <person name="Lai M.-C."/>
        </authorList>
    </citation>
    <scope>NUCLEOTIDE SEQUENCE</scope>
    <source>
        <strain evidence="5">FWC-SCC3</strain>
    </source>
</reference>
<dbReference type="SUPFAM" id="SSF56770">
    <property type="entry name" value="HydA/Nqo6-like"/>
    <property type="match status" value="1"/>
</dbReference>
<dbReference type="InterPro" id="IPR051349">
    <property type="entry name" value="Hydrogenase_assoc-protein"/>
</dbReference>
<evidence type="ECO:0000256" key="3">
    <source>
        <dbReference type="NCBIfam" id="TIGR03294"/>
    </source>
</evidence>
<dbReference type="InterPro" id="IPR037024">
    <property type="entry name" value="NiFe_Hase_small_N_sf"/>
</dbReference>
<comment type="caution">
    <text evidence="5">The sequence shown here is derived from an EMBL/GenBank/DDBJ whole genome shotgun (WGS) entry which is preliminary data.</text>
</comment>
<dbReference type="PANTHER" id="PTHR42845">
    <property type="entry name" value="COENZYME F420-REDUCING HYDROGENASE, GAMMA SUBUNIT"/>
    <property type="match status" value="1"/>
</dbReference>
<dbReference type="Pfam" id="PF13237">
    <property type="entry name" value="Fer4_10"/>
    <property type="match status" value="1"/>
</dbReference>
<sequence length="274" mass="30128">MKPSDVIVEEKVEVVQKEEKPVAEKITIGELHLSGCTGCLVTLADNYEGLFKLLDDYADLVYALTLVDVRHVPEMDVCLVEGSCCLNDKISVEELKEAREKSKVLVAYGGCAAYGNITRFCRGGQWNQPGQEAFVPISEVVDVDLYIPSCPPCPQQVRNVAVMAYLLLRGNDEQKNLATAYLTPLMQLAQRGNEACGCDLMYDVINQGLCMGCGTCAGTCPVRAITMEYGKPNVNRDLCIKCGACYAQCPRSWFNFDVMNNYEGIMDAIKGAME</sequence>
<dbReference type="NCBIfam" id="TIGR03294">
    <property type="entry name" value="FrhG"/>
    <property type="match status" value="1"/>
</dbReference>
<dbReference type="Gene3D" id="3.40.50.700">
    <property type="entry name" value="NADH:ubiquinone oxidoreductase-like, 20kDa subunit"/>
    <property type="match status" value="1"/>
</dbReference>
<evidence type="ECO:0000256" key="1">
    <source>
        <dbReference type="ARBA" id="ARBA00010870"/>
    </source>
</evidence>
<dbReference type="InterPro" id="IPR017896">
    <property type="entry name" value="4Fe4S_Fe-S-bd"/>
</dbReference>
<evidence type="ECO:0000313" key="5">
    <source>
        <dbReference type="EMBL" id="MDN7012577.1"/>
    </source>
</evidence>
<gene>
    <name evidence="5" type="primary">frhG</name>
    <name evidence="5" type="ORF">FGW20_05895</name>
</gene>
<proteinExistence type="inferred from homology"/>
<dbReference type="PANTHER" id="PTHR42845:SF2">
    <property type="entry name" value="F420-NON-REDUCING HYDROGENASE VHU SUBUNIT G"/>
    <property type="match status" value="1"/>
</dbReference>
<dbReference type="EC" id="1.12.98.1" evidence="3"/>
<dbReference type="GO" id="GO:0050454">
    <property type="term" value="F:coenzyme F420 hydrogenase activity"/>
    <property type="evidence" value="ECO:0007669"/>
    <property type="project" value="UniProtKB-EC"/>
</dbReference>
<accession>A0ABT8M126</accession>
<protein>
    <recommendedName>
        <fullName evidence="3">Coenzyme F420 hydrogenase subunit gamma</fullName>
        <ecNumber evidence="3">1.12.98.1</ecNumber>
    </recommendedName>
</protein>
<dbReference type="InterPro" id="IPR017900">
    <property type="entry name" value="4Fe4S_Fe_S_CS"/>
</dbReference>
<evidence type="ECO:0000256" key="2">
    <source>
        <dbReference type="ARBA" id="ARBA00023002"/>
    </source>
</evidence>
<dbReference type="Gene3D" id="3.30.70.20">
    <property type="match status" value="1"/>
</dbReference>
<dbReference type="EMBL" id="VCYI01000006">
    <property type="protein sequence ID" value="MDN7012577.1"/>
    <property type="molecule type" value="Genomic_DNA"/>
</dbReference>
<evidence type="ECO:0000259" key="4">
    <source>
        <dbReference type="PROSITE" id="PS51379"/>
    </source>
</evidence>
<dbReference type="InterPro" id="IPR017681">
    <property type="entry name" value="Coenz_F420_hydrogenase_gsu"/>
</dbReference>
<evidence type="ECO:0000313" key="6">
    <source>
        <dbReference type="Proteomes" id="UP001168423"/>
    </source>
</evidence>
<keyword evidence="6" id="KW-1185">Reference proteome</keyword>
<organism evidence="5 6">
    <name type="scientific">Methanoculleus methanifontis</name>
    <dbReference type="NCBI Taxonomy" id="2584086"/>
    <lineage>
        <taxon>Archaea</taxon>
        <taxon>Methanobacteriati</taxon>
        <taxon>Methanobacteriota</taxon>
        <taxon>Stenosarchaea group</taxon>
        <taxon>Methanomicrobia</taxon>
        <taxon>Methanomicrobiales</taxon>
        <taxon>Methanomicrobiaceae</taxon>
        <taxon>Methanoculleus</taxon>
    </lineage>
</organism>
<dbReference type="InterPro" id="IPR006137">
    <property type="entry name" value="NADH_UbQ_OxRdtase-like_20kDa"/>
</dbReference>
<feature type="domain" description="4Fe-4S ferredoxin-type" evidence="4">
    <location>
        <begin position="231"/>
        <end position="259"/>
    </location>
</feature>
<dbReference type="PROSITE" id="PS51379">
    <property type="entry name" value="4FE4S_FER_2"/>
    <property type="match status" value="2"/>
</dbReference>
<dbReference type="PROSITE" id="PS00198">
    <property type="entry name" value="4FE4S_FER_1"/>
    <property type="match status" value="1"/>
</dbReference>
<dbReference type="Proteomes" id="UP001168423">
    <property type="component" value="Unassembled WGS sequence"/>
</dbReference>
<feature type="domain" description="4Fe-4S ferredoxin-type" evidence="4">
    <location>
        <begin position="201"/>
        <end position="230"/>
    </location>
</feature>
<keyword evidence="2 5" id="KW-0560">Oxidoreductase</keyword>
<dbReference type="Pfam" id="PF01058">
    <property type="entry name" value="Oxidored_q6"/>
    <property type="match status" value="1"/>
</dbReference>
<name>A0ABT8M126_9EURY</name>